<gene>
    <name evidence="1" type="ORF">J2R99_000814</name>
</gene>
<name>A0ABU0C5N7_9BRAD</name>
<protein>
    <recommendedName>
        <fullName evidence="3">DUF4112 domain-containing protein</fullName>
    </recommendedName>
</protein>
<dbReference type="PANTHER" id="PTHR35519:SF2">
    <property type="entry name" value="PH DOMAIN PROTEIN"/>
    <property type="match status" value="1"/>
</dbReference>
<reference evidence="1 2" key="1">
    <citation type="submission" date="2023-07" db="EMBL/GenBank/DDBJ databases">
        <title>Genomic Encyclopedia of Type Strains, Phase IV (KMG-IV): sequencing the most valuable type-strain genomes for metagenomic binning, comparative biology and taxonomic classification.</title>
        <authorList>
            <person name="Goeker M."/>
        </authorList>
    </citation>
    <scope>NUCLEOTIDE SEQUENCE [LARGE SCALE GENOMIC DNA]</scope>
    <source>
        <strain evidence="1 2">DSM 11549</strain>
    </source>
</reference>
<dbReference type="InterPro" id="IPR025187">
    <property type="entry name" value="DUF4112"/>
</dbReference>
<keyword evidence="2" id="KW-1185">Reference proteome</keyword>
<evidence type="ECO:0008006" key="3">
    <source>
        <dbReference type="Google" id="ProtNLM"/>
    </source>
</evidence>
<dbReference type="Proteomes" id="UP001230253">
    <property type="component" value="Unassembled WGS sequence"/>
</dbReference>
<comment type="caution">
    <text evidence="1">The sequence shown here is derived from an EMBL/GenBank/DDBJ whole genome shotgun (WGS) entry which is preliminary data.</text>
</comment>
<evidence type="ECO:0000313" key="1">
    <source>
        <dbReference type="EMBL" id="MDQ0324965.1"/>
    </source>
</evidence>
<dbReference type="Pfam" id="PF13430">
    <property type="entry name" value="DUF4112"/>
    <property type="match status" value="1"/>
</dbReference>
<evidence type="ECO:0000313" key="2">
    <source>
        <dbReference type="Proteomes" id="UP001230253"/>
    </source>
</evidence>
<accession>A0ABU0C5N7</accession>
<organism evidence="1 2">
    <name type="scientific">Rhodopseudomonas julia</name>
    <dbReference type="NCBI Taxonomy" id="200617"/>
    <lineage>
        <taxon>Bacteria</taxon>
        <taxon>Pseudomonadati</taxon>
        <taxon>Pseudomonadota</taxon>
        <taxon>Alphaproteobacteria</taxon>
        <taxon>Hyphomicrobiales</taxon>
        <taxon>Nitrobacteraceae</taxon>
        <taxon>Rhodopseudomonas</taxon>
    </lineage>
</organism>
<dbReference type="EMBL" id="JAUSUK010000001">
    <property type="protein sequence ID" value="MDQ0324965.1"/>
    <property type="molecule type" value="Genomic_DNA"/>
</dbReference>
<proteinExistence type="predicted"/>
<dbReference type="PANTHER" id="PTHR35519">
    <property type="entry name" value="MEMBRANE PROTEINS"/>
    <property type="match status" value="1"/>
</dbReference>
<dbReference type="RefSeq" id="WP_307153206.1">
    <property type="nucleotide sequence ID" value="NZ_JAUSUK010000001.1"/>
</dbReference>
<sequence length="161" mass="17682">MDRTASSRFDTAFDGTSSRQHSAVEIERELNRLESLAKMMDARFGVPGFRFGFDSLIGLIPGIGDAAGGVISAYLIYRAHQLGADMDVKAKMVRNAGFDFALGLVPLVGDLGDVYFKANLRNVRLLTEHLREKHGIGMVDVTGEARIRDVTPKNATAKKRR</sequence>